<evidence type="ECO:0000256" key="14">
    <source>
        <dbReference type="PROSITE-ProRule" id="PRU00283"/>
    </source>
</evidence>
<evidence type="ECO:0000256" key="1">
    <source>
        <dbReference type="ARBA" id="ARBA00004647"/>
    </source>
</evidence>
<dbReference type="FunFam" id="3.40.850.10:FF:000012">
    <property type="entry name" value="Kinesin-like protein"/>
    <property type="match status" value="1"/>
</dbReference>
<keyword evidence="2" id="KW-0963">Cytoplasm</keyword>
<evidence type="ECO:0000313" key="19">
    <source>
        <dbReference type="Proteomes" id="UP000218231"/>
    </source>
</evidence>
<feature type="compositionally biased region" description="Polar residues" evidence="16">
    <location>
        <begin position="149"/>
        <end position="165"/>
    </location>
</feature>
<keyword evidence="12" id="KW-0131">Cell cycle</keyword>
<keyword evidence="10 14" id="KW-0505">Motor protein</keyword>
<dbReference type="PROSITE" id="PS00411">
    <property type="entry name" value="KINESIN_MOTOR_1"/>
    <property type="match status" value="1"/>
</dbReference>
<dbReference type="PRINTS" id="PR00380">
    <property type="entry name" value="KINESINHEAVY"/>
</dbReference>
<name>A0A2A2KS06_9BILA</name>
<dbReference type="GO" id="GO:0003777">
    <property type="term" value="F:microtubule motor activity"/>
    <property type="evidence" value="ECO:0007669"/>
    <property type="project" value="InterPro"/>
</dbReference>
<dbReference type="OrthoDB" id="3176171at2759"/>
<dbReference type="CDD" id="cd01367">
    <property type="entry name" value="KISc_KIF2_like"/>
    <property type="match status" value="1"/>
</dbReference>
<dbReference type="InterPro" id="IPR036961">
    <property type="entry name" value="Kinesin_motor_dom_sf"/>
</dbReference>
<evidence type="ECO:0000256" key="12">
    <source>
        <dbReference type="ARBA" id="ARBA00023306"/>
    </source>
</evidence>
<dbReference type="STRING" id="2018661.A0A2A2KS06"/>
<keyword evidence="3" id="KW-0132">Cell division</keyword>
<dbReference type="InterPro" id="IPR027640">
    <property type="entry name" value="Kinesin-like_fam"/>
</dbReference>
<keyword evidence="5 14" id="KW-0547">Nucleotide-binding</keyword>
<dbReference type="GO" id="GO:0007059">
    <property type="term" value="P:chromosome segregation"/>
    <property type="evidence" value="ECO:0007669"/>
    <property type="project" value="UniProtKB-KW"/>
</dbReference>
<dbReference type="PANTHER" id="PTHR47971">
    <property type="entry name" value="KINESIN-RELATED PROTEIN 6"/>
    <property type="match status" value="1"/>
</dbReference>
<evidence type="ECO:0000256" key="6">
    <source>
        <dbReference type="ARBA" id="ARBA00022776"/>
    </source>
</evidence>
<dbReference type="InterPro" id="IPR019821">
    <property type="entry name" value="Kinesin_motor_CS"/>
</dbReference>
<comment type="subcellular location">
    <subcellularLocation>
        <location evidence="1">Cytoplasm</location>
        <location evidence="1">Cytoskeleton</location>
        <location evidence="1">Spindle pole</location>
    </subcellularLocation>
</comment>
<feature type="binding site" evidence="14">
    <location>
        <begin position="365"/>
        <end position="372"/>
    </location>
    <ligand>
        <name>ATP</name>
        <dbReference type="ChEBI" id="CHEBI:30616"/>
    </ligand>
</feature>
<dbReference type="GO" id="GO:0005828">
    <property type="term" value="C:kinetochore microtubule"/>
    <property type="evidence" value="ECO:0007669"/>
    <property type="project" value="UniProtKB-ARBA"/>
</dbReference>
<evidence type="ECO:0000256" key="11">
    <source>
        <dbReference type="ARBA" id="ARBA00023212"/>
    </source>
</evidence>
<dbReference type="GO" id="GO:0051301">
    <property type="term" value="P:cell division"/>
    <property type="evidence" value="ECO:0007669"/>
    <property type="project" value="UniProtKB-KW"/>
</dbReference>
<dbReference type="PROSITE" id="PS50067">
    <property type="entry name" value="KINESIN_MOTOR_2"/>
    <property type="match status" value="1"/>
</dbReference>
<evidence type="ECO:0000256" key="3">
    <source>
        <dbReference type="ARBA" id="ARBA00022618"/>
    </source>
</evidence>
<evidence type="ECO:0000256" key="4">
    <source>
        <dbReference type="ARBA" id="ARBA00022701"/>
    </source>
</evidence>
<dbReference type="Pfam" id="PF00225">
    <property type="entry name" value="Kinesin"/>
    <property type="match status" value="1"/>
</dbReference>
<dbReference type="InterPro" id="IPR027417">
    <property type="entry name" value="P-loop_NTPase"/>
</dbReference>
<dbReference type="Pfam" id="PF22923">
    <property type="entry name" value="KIF2A-like_1st"/>
    <property type="match status" value="1"/>
</dbReference>
<gene>
    <name evidence="18" type="ORF">WR25_21052</name>
</gene>
<sequence>MNLLAVGMNVEIKRSDGRVHLAIISDILPAKNSVHVEWFEKGETKGKEIDIATLLELNRTLQVQQQKAATAGHSPGSKAASNHALSPSYDDNDENDETLDNIQLPKAKKAPAKKTHQAVAPSQQTSSTVSPPTQAEKTTTKTAAAAETRTGNSQAASGIPKTGSQMNITMAANEIVSNGKSSAAASNTPTTSNNTGFALPASIAVKSSTVQNIEKMQKDREERRAQQEREKKRAELEKQLDPGNPNYQFLVMIRDYQANIDYRPLKMSDPVADNRIAVCVRKRPMSKKELARKEIEVITIPNRDHVIVHQPQVKVDLTKFLENQKFRYDYAFDESASNEMVYKFTAQPLVRTLFDGGHATCFAYGQTGSGKTHTMGGDFTSGAKGAQQNAATGIYALTATDIFKQLHNYKGFTVGCAFFEIYGNKVFDLLNDKKLLRVLEDGNKEVQVVGLSEDGVQKEKDVIEVIRKGSAVRTAGTTSANINSSRSHAVFQFILRKGKKVHGKFSLVDLAGNERGQDTGNADRQTRLEGAEINKSLLALKECIRAMGRKSNHVPFRGNVLMQVLRDSFIGNKSKTCMIAMVSPSMSSCEHTLNTLRYAYQVKELDVDGTGAATPLDNAQLMLPPRNEDEDDSFEDEEEEEDLQLVCNRSGANREMMDYYRVIAKLGHAETKALDEYGKFIDDLDGQFTQSRAVDYDQEKFVREALETFANAKQRISACEDALKKWQKLIVEESTASASLRSRAKK</sequence>
<feature type="compositionally biased region" description="Basic and acidic residues" evidence="16">
    <location>
        <begin position="215"/>
        <end position="240"/>
    </location>
</feature>
<accession>A0A2A2KS06</accession>
<dbReference type="GO" id="GO:0008017">
    <property type="term" value="F:microtubule binding"/>
    <property type="evidence" value="ECO:0007669"/>
    <property type="project" value="InterPro"/>
</dbReference>
<reference evidence="18 19" key="1">
    <citation type="journal article" date="2017" name="Curr. Biol.">
        <title>Genome architecture and evolution of a unichromosomal asexual nematode.</title>
        <authorList>
            <person name="Fradin H."/>
            <person name="Zegar C."/>
            <person name="Gutwein M."/>
            <person name="Lucas J."/>
            <person name="Kovtun M."/>
            <person name="Corcoran D."/>
            <person name="Baugh L.R."/>
            <person name="Kiontke K."/>
            <person name="Gunsalus K."/>
            <person name="Fitch D.H."/>
            <person name="Piano F."/>
        </authorList>
    </citation>
    <scope>NUCLEOTIDE SEQUENCE [LARGE SCALE GENOMIC DNA]</scope>
    <source>
        <strain evidence="18">PF1309</strain>
    </source>
</reference>
<dbReference type="SUPFAM" id="SSF52540">
    <property type="entry name" value="P-loop containing nucleoside triphosphate hydrolases"/>
    <property type="match status" value="1"/>
</dbReference>
<comment type="similarity">
    <text evidence="13">Belongs to the TRAFAC class myosin-kinesin ATPase superfamily. Kinesin family. KIN-13 subfamily.</text>
</comment>
<keyword evidence="8 14" id="KW-0067">ATP-binding</keyword>
<evidence type="ECO:0000256" key="8">
    <source>
        <dbReference type="ARBA" id="ARBA00022840"/>
    </source>
</evidence>
<feature type="region of interest" description="Disordered" evidence="16">
    <location>
        <begin position="211"/>
        <end position="241"/>
    </location>
</feature>
<keyword evidence="9" id="KW-0175">Coiled coil</keyword>
<keyword evidence="6" id="KW-0498">Mitosis</keyword>
<evidence type="ECO:0000256" key="7">
    <source>
        <dbReference type="ARBA" id="ARBA00022829"/>
    </source>
</evidence>
<evidence type="ECO:0000313" key="18">
    <source>
        <dbReference type="EMBL" id="PAV76730.1"/>
    </source>
</evidence>
<dbReference type="GO" id="GO:0007018">
    <property type="term" value="P:microtubule-based movement"/>
    <property type="evidence" value="ECO:0007669"/>
    <property type="project" value="InterPro"/>
</dbReference>
<dbReference type="GO" id="GO:0007019">
    <property type="term" value="P:microtubule depolymerization"/>
    <property type="evidence" value="ECO:0007669"/>
    <property type="project" value="TreeGrafter"/>
</dbReference>
<keyword evidence="19" id="KW-1185">Reference proteome</keyword>
<evidence type="ECO:0000256" key="9">
    <source>
        <dbReference type="ARBA" id="ARBA00023054"/>
    </source>
</evidence>
<dbReference type="Gene3D" id="3.40.850.10">
    <property type="entry name" value="Kinesin motor domain"/>
    <property type="match status" value="1"/>
</dbReference>
<keyword evidence="4 15" id="KW-0493">Microtubule</keyword>
<evidence type="ECO:0000259" key="17">
    <source>
        <dbReference type="PROSITE" id="PS50067"/>
    </source>
</evidence>
<dbReference type="SMART" id="SM00129">
    <property type="entry name" value="KISc"/>
    <property type="match status" value="1"/>
</dbReference>
<evidence type="ECO:0000256" key="16">
    <source>
        <dbReference type="SAM" id="MobiDB-lite"/>
    </source>
</evidence>
<dbReference type="AlphaFoldDB" id="A0A2A2KS06"/>
<dbReference type="GO" id="GO:0000922">
    <property type="term" value="C:spindle pole"/>
    <property type="evidence" value="ECO:0007669"/>
    <property type="project" value="UniProtKB-SubCell"/>
</dbReference>
<feature type="compositionally biased region" description="Acidic residues" evidence="16">
    <location>
        <begin position="90"/>
        <end position="99"/>
    </location>
</feature>
<feature type="domain" description="Kinesin motor" evidence="17">
    <location>
        <begin position="275"/>
        <end position="605"/>
    </location>
</feature>
<evidence type="ECO:0000256" key="15">
    <source>
        <dbReference type="RuleBase" id="RU000394"/>
    </source>
</evidence>
<feature type="compositionally biased region" description="Low complexity" evidence="16">
    <location>
        <begin position="119"/>
        <end position="148"/>
    </location>
</feature>
<keyword evidence="11" id="KW-0206">Cytoskeleton</keyword>
<dbReference type="EMBL" id="LIAE01007825">
    <property type="protein sequence ID" value="PAV76730.1"/>
    <property type="molecule type" value="Genomic_DNA"/>
</dbReference>
<comment type="caution">
    <text evidence="18">The sequence shown here is derived from an EMBL/GenBank/DDBJ whole genome shotgun (WGS) entry which is preliminary data.</text>
</comment>
<evidence type="ECO:0000256" key="10">
    <source>
        <dbReference type="ARBA" id="ARBA00023175"/>
    </source>
</evidence>
<evidence type="ECO:0000256" key="13">
    <source>
        <dbReference type="ARBA" id="ARBA00061030"/>
    </source>
</evidence>
<keyword evidence="7" id="KW-0159">Chromosome partition</keyword>
<dbReference type="PANTHER" id="PTHR47971:SF8">
    <property type="entry name" value="KINESIN-LIKE PROTEIN"/>
    <property type="match status" value="1"/>
</dbReference>
<feature type="compositionally biased region" description="Basic residues" evidence="16">
    <location>
        <begin position="106"/>
        <end position="116"/>
    </location>
</feature>
<dbReference type="InterPro" id="IPR001752">
    <property type="entry name" value="Kinesin_motor_dom"/>
</dbReference>
<dbReference type="Proteomes" id="UP000218231">
    <property type="component" value="Unassembled WGS sequence"/>
</dbReference>
<feature type="region of interest" description="Disordered" evidence="16">
    <location>
        <begin position="66"/>
        <end position="165"/>
    </location>
</feature>
<organism evidence="18 19">
    <name type="scientific">Diploscapter pachys</name>
    <dbReference type="NCBI Taxonomy" id="2018661"/>
    <lineage>
        <taxon>Eukaryota</taxon>
        <taxon>Metazoa</taxon>
        <taxon>Ecdysozoa</taxon>
        <taxon>Nematoda</taxon>
        <taxon>Chromadorea</taxon>
        <taxon>Rhabditida</taxon>
        <taxon>Rhabditina</taxon>
        <taxon>Rhabditomorpha</taxon>
        <taxon>Rhabditoidea</taxon>
        <taxon>Rhabditidae</taxon>
        <taxon>Diploscapter</taxon>
    </lineage>
</organism>
<evidence type="ECO:0000256" key="2">
    <source>
        <dbReference type="ARBA" id="ARBA00022490"/>
    </source>
</evidence>
<dbReference type="InterPro" id="IPR054473">
    <property type="entry name" value="KIF2A-like_N"/>
</dbReference>
<evidence type="ECO:0000256" key="5">
    <source>
        <dbReference type="ARBA" id="ARBA00022741"/>
    </source>
</evidence>
<dbReference type="GO" id="GO:0005524">
    <property type="term" value="F:ATP binding"/>
    <property type="evidence" value="ECO:0007669"/>
    <property type="project" value="UniProtKB-UniRule"/>
</dbReference>
<protein>
    <recommendedName>
        <fullName evidence="15">Kinesin-like protein</fullName>
    </recommendedName>
</protein>
<proteinExistence type="inferred from homology"/>